<proteinExistence type="predicted"/>
<organism evidence="1 2">
    <name type="scientific">Caldalkalibacillus horti</name>
    <dbReference type="NCBI Taxonomy" id="77523"/>
    <lineage>
        <taxon>Bacteria</taxon>
        <taxon>Bacillati</taxon>
        <taxon>Bacillota</taxon>
        <taxon>Bacilli</taxon>
        <taxon>Bacillales</taxon>
        <taxon>Bacillaceae</taxon>
        <taxon>Caldalkalibacillus</taxon>
    </lineage>
</organism>
<protein>
    <recommendedName>
        <fullName evidence="3">Phospholipase C/D domain-containing protein</fullName>
    </recommendedName>
</protein>
<sequence length="144" mass="16856">MPWPMVHFLVSENLYNGNPSPNLLLGSIAPDAIHMRGEISRQEKGITHLVHNDQFPAVEVILDTLHTYLEQKSEQEWRGFIIGYFSHVYTDVMWTNTVYEDFENNFNGDKMDLRRIYRQEVSQLEFDLMKSSRNRKVTGFTSKG</sequence>
<dbReference type="RefSeq" id="WP_307396177.1">
    <property type="nucleotide sequence ID" value="NZ_JAUSTY010000015.1"/>
</dbReference>
<accession>A0ABT9W3A7</accession>
<comment type="caution">
    <text evidence="1">The sequence shown here is derived from an EMBL/GenBank/DDBJ whole genome shotgun (WGS) entry which is preliminary data.</text>
</comment>
<evidence type="ECO:0000313" key="1">
    <source>
        <dbReference type="EMBL" id="MDQ0167325.1"/>
    </source>
</evidence>
<evidence type="ECO:0000313" key="2">
    <source>
        <dbReference type="Proteomes" id="UP001235840"/>
    </source>
</evidence>
<keyword evidence="2" id="KW-1185">Reference proteome</keyword>
<evidence type="ECO:0008006" key="3">
    <source>
        <dbReference type="Google" id="ProtNLM"/>
    </source>
</evidence>
<name>A0ABT9W3A7_9BACI</name>
<dbReference type="EMBL" id="JAUSTY010000015">
    <property type="protein sequence ID" value="MDQ0167325.1"/>
    <property type="molecule type" value="Genomic_DNA"/>
</dbReference>
<gene>
    <name evidence="1" type="ORF">J2S11_003250</name>
</gene>
<dbReference type="Proteomes" id="UP001235840">
    <property type="component" value="Unassembled WGS sequence"/>
</dbReference>
<reference evidence="1 2" key="1">
    <citation type="submission" date="2023-07" db="EMBL/GenBank/DDBJ databases">
        <title>Genomic Encyclopedia of Type Strains, Phase IV (KMG-IV): sequencing the most valuable type-strain genomes for metagenomic binning, comparative biology and taxonomic classification.</title>
        <authorList>
            <person name="Goeker M."/>
        </authorList>
    </citation>
    <scope>NUCLEOTIDE SEQUENCE [LARGE SCALE GENOMIC DNA]</scope>
    <source>
        <strain evidence="1 2">DSM 12751</strain>
    </source>
</reference>